<evidence type="ECO:0000256" key="4">
    <source>
        <dbReference type="ARBA" id="ARBA00023136"/>
    </source>
</evidence>
<dbReference type="PROSITE" id="PS50850">
    <property type="entry name" value="MFS"/>
    <property type="match status" value="1"/>
</dbReference>
<dbReference type="STRING" id="1522368.IN07_18380"/>
<dbReference type="Gene3D" id="1.20.1250.20">
    <property type="entry name" value="MFS general substrate transporter like domains"/>
    <property type="match status" value="2"/>
</dbReference>
<feature type="transmembrane region" description="Helical" evidence="5">
    <location>
        <begin position="273"/>
        <end position="292"/>
    </location>
</feature>
<dbReference type="EMBL" id="JPMX01000084">
    <property type="protein sequence ID" value="KGH45241.1"/>
    <property type="molecule type" value="Genomic_DNA"/>
</dbReference>
<evidence type="ECO:0000256" key="2">
    <source>
        <dbReference type="ARBA" id="ARBA00022692"/>
    </source>
</evidence>
<comment type="caution">
    <text evidence="7">The sequence shown here is derived from an EMBL/GenBank/DDBJ whole genome shotgun (WGS) entry which is preliminary data.</text>
</comment>
<dbReference type="InterPro" id="IPR010645">
    <property type="entry name" value="MFS_4"/>
</dbReference>
<comment type="subcellular location">
    <subcellularLocation>
        <location evidence="1">Cell membrane</location>
        <topology evidence="1">Multi-pass membrane protein</topology>
    </subcellularLocation>
</comment>
<keyword evidence="8" id="KW-1185">Reference proteome</keyword>
<feature type="transmembrane region" description="Helical" evidence="5">
    <location>
        <begin position="43"/>
        <end position="66"/>
    </location>
</feature>
<keyword evidence="2 5" id="KW-0812">Transmembrane</keyword>
<dbReference type="SUPFAM" id="SSF103473">
    <property type="entry name" value="MFS general substrate transporter"/>
    <property type="match status" value="1"/>
</dbReference>
<feature type="transmembrane region" description="Helical" evidence="5">
    <location>
        <begin position="73"/>
        <end position="93"/>
    </location>
</feature>
<dbReference type="GO" id="GO:0005886">
    <property type="term" value="C:plasma membrane"/>
    <property type="evidence" value="ECO:0007669"/>
    <property type="project" value="UniProtKB-SubCell"/>
</dbReference>
<feature type="transmembrane region" description="Helical" evidence="5">
    <location>
        <begin position="332"/>
        <end position="355"/>
    </location>
</feature>
<feature type="transmembrane region" description="Helical" evidence="5">
    <location>
        <begin position="246"/>
        <end position="266"/>
    </location>
</feature>
<reference evidence="7 8" key="1">
    <citation type="submission" date="2014-07" db="EMBL/GenBank/DDBJ databases">
        <title>Biosystematic studies on Modestobacter strains isolated from extreme hyper-arid desert soil and from historic building.</title>
        <authorList>
            <person name="Bukarasam K."/>
            <person name="Bull A."/>
            <person name="Girard G."/>
            <person name="van Wezel G."/>
            <person name="Goodfellow M."/>
        </authorList>
    </citation>
    <scope>NUCLEOTIDE SEQUENCE [LARGE SCALE GENOMIC DNA]</scope>
    <source>
        <strain evidence="7 8">KNN45-2b</strain>
    </source>
</reference>
<keyword evidence="3 5" id="KW-1133">Transmembrane helix</keyword>
<dbReference type="AlphaFoldDB" id="A0A098Y6B7"/>
<feature type="transmembrane region" description="Helical" evidence="5">
    <location>
        <begin position="132"/>
        <end position="155"/>
    </location>
</feature>
<protein>
    <recommendedName>
        <fullName evidence="6">Major facilitator superfamily (MFS) profile domain-containing protein</fullName>
    </recommendedName>
</protein>
<evidence type="ECO:0000256" key="1">
    <source>
        <dbReference type="ARBA" id="ARBA00004651"/>
    </source>
</evidence>
<dbReference type="GO" id="GO:0022857">
    <property type="term" value="F:transmembrane transporter activity"/>
    <property type="evidence" value="ECO:0007669"/>
    <property type="project" value="InterPro"/>
</dbReference>
<feature type="transmembrane region" description="Helical" evidence="5">
    <location>
        <begin position="206"/>
        <end position="226"/>
    </location>
</feature>
<feature type="transmembrane region" description="Helical" evidence="5">
    <location>
        <begin position="298"/>
        <end position="320"/>
    </location>
</feature>
<sequence>MQVRPRVLVLLVALASAVAQSFGRFSYALLLPAINRDLLGSYAVAGLVATANVTAYLMGTAAVSALSRRARPAALIQAGLFFSVLGLGLLARAGSAVELSVGLVLTGVGGAFIWVPAPGLAGSVVRPSRRGAAIGVAGSGIGGGIVFASALTWALQSRGGDASWRTVYLVEAAIAVVVLVLCLLLLRPAPHRDDDAPVRAGALRQVPGWIGLTGGYAAYGLAYSVYSSYLVTALEDDAGFSAGHASAVYTLVGGALVAGGVVLGPLSDRWGRGATLIGGFLVMAGAILLVPLGREPLASVSALLFGLMMSGLPAVIAAHLSDFLTPREFAGAFGRCTLAFGLAQLCGPPLGGLLAETTGGFLIPFLLAAAVAAVGAALSLDVLRATTTRREAEGVTS</sequence>
<name>A0A098Y6B7_9ACTN</name>
<feature type="transmembrane region" description="Helical" evidence="5">
    <location>
        <begin position="167"/>
        <end position="186"/>
    </location>
</feature>
<evidence type="ECO:0000256" key="5">
    <source>
        <dbReference type="SAM" id="Phobius"/>
    </source>
</evidence>
<feature type="transmembrane region" description="Helical" evidence="5">
    <location>
        <begin position="361"/>
        <end position="380"/>
    </location>
</feature>
<dbReference type="Proteomes" id="UP000029713">
    <property type="component" value="Unassembled WGS sequence"/>
</dbReference>
<gene>
    <name evidence="7" type="ORF">IN07_18380</name>
</gene>
<dbReference type="InterPro" id="IPR020846">
    <property type="entry name" value="MFS_dom"/>
</dbReference>
<dbReference type="Pfam" id="PF06779">
    <property type="entry name" value="MFS_4"/>
    <property type="match status" value="1"/>
</dbReference>
<evidence type="ECO:0000313" key="8">
    <source>
        <dbReference type="Proteomes" id="UP000029713"/>
    </source>
</evidence>
<dbReference type="RefSeq" id="WP_036338161.1">
    <property type="nucleotide sequence ID" value="NZ_JPMX01000084.1"/>
</dbReference>
<evidence type="ECO:0000313" key="7">
    <source>
        <dbReference type="EMBL" id="KGH45241.1"/>
    </source>
</evidence>
<dbReference type="InterPro" id="IPR036259">
    <property type="entry name" value="MFS_trans_sf"/>
</dbReference>
<organism evidence="7 8">
    <name type="scientific">Modestobacter caceresii</name>
    <dbReference type="NCBI Taxonomy" id="1522368"/>
    <lineage>
        <taxon>Bacteria</taxon>
        <taxon>Bacillati</taxon>
        <taxon>Actinomycetota</taxon>
        <taxon>Actinomycetes</taxon>
        <taxon>Geodermatophilales</taxon>
        <taxon>Geodermatophilaceae</taxon>
        <taxon>Modestobacter</taxon>
    </lineage>
</organism>
<dbReference type="PANTHER" id="PTHR23537:SF1">
    <property type="entry name" value="SUGAR TRANSPORTER"/>
    <property type="match status" value="1"/>
</dbReference>
<feature type="domain" description="Major facilitator superfamily (MFS) profile" evidence="6">
    <location>
        <begin position="9"/>
        <end position="387"/>
    </location>
</feature>
<accession>A0A098Y6B7</accession>
<proteinExistence type="predicted"/>
<dbReference type="PANTHER" id="PTHR23537">
    <property type="match status" value="1"/>
</dbReference>
<evidence type="ECO:0000259" key="6">
    <source>
        <dbReference type="PROSITE" id="PS50850"/>
    </source>
</evidence>
<evidence type="ECO:0000256" key="3">
    <source>
        <dbReference type="ARBA" id="ARBA00022989"/>
    </source>
</evidence>
<keyword evidence="4 5" id="KW-0472">Membrane</keyword>
<feature type="transmembrane region" description="Helical" evidence="5">
    <location>
        <begin position="99"/>
        <end position="120"/>
    </location>
</feature>